<accession>A0ABI7YQU2</accession>
<name>A0ABI7YQU2_FELCA</name>
<evidence type="ECO:0000313" key="3">
    <source>
        <dbReference type="Proteomes" id="UP000823872"/>
    </source>
</evidence>
<reference evidence="2 3" key="1">
    <citation type="submission" date="2021-02" db="EMBL/GenBank/DDBJ databases">
        <title>Safari Cat Assemblies.</title>
        <authorList>
            <person name="Bredemeyer K.R."/>
            <person name="Murphy W.J."/>
        </authorList>
    </citation>
    <scope>NUCLEOTIDE SEQUENCE [LARGE SCALE GENOMIC DNA]</scope>
</reference>
<evidence type="ECO:0000256" key="1">
    <source>
        <dbReference type="SAM" id="MobiDB-lite"/>
    </source>
</evidence>
<dbReference type="Proteomes" id="UP000823872">
    <property type="component" value="Chromosome D4"/>
</dbReference>
<proteinExistence type="predicted"/>
<protein>
    <submittedName>
        <fullName evidence="2">Uncharacterized protein</fullName>
    </submittedName>
</protein>
<reference evidence="2" key="2">
    <citation type="submission" date="2025-08" db="UniProtKB">
        <authorList>
            <consortium name="Ensembl"/>
        </authorList>
    </citation>
    <scope>IDENTIFICATION</scope>
    <source>
        <strain evidence="2">breed Abyssinian</strain>
    </source>
</reference>
<organism evidence="2 3">
    <name type="scientific">Felis catus</name>
    <name type="common">Cat</name>
    <name type="synonym">Felis silvestris catus</name>
    <dbReference type="NCBI Taxonomy" id="9685"/>
    <lineage>
        <taxon>Eukaryota</taxon>
        <taxon>Metazoa</taxon>
        <taxon>Chordata</taxon>
        <taxon>Craniata</taxon>
        <taxon>Vertebrata</taxon>
        <taxon>Euteleostomi</taxon>
        <taxon>Mammalia</taxon>
        <taxon>Eutheria</taxon>
        <taxon>Laurasiatheria</taxon>
        <taxon>Carnivora</taxon>
        <taxon>Feliformia</taxon>
        <taxon>Felidae</taxon>
        <taxon>Felinae</taxon>
        <taxon>Felis</taxon>
    </lineage>
</organism>
<feature type="region of interest" description="Disordered" evidence="1">
    <location>
        <begin position="55"/>
        <end position="78"/>
    </location>
</feature>
<reference evidence="2" key="3">
    <citation type="submission" date="2025-09" db="UniProtKB">
        <authorList>
            <consortium name="Ensembl"/>
        </authorList>
    </citation>
    <scope>IDENTIFICATION</scope>
    <source>
        <strain evidence="2">breed Abyssinian</strain>
    </source>
</reference>
<dbReference type="Ensembl" id="ENSFCTT00005051010.1">
    <property type="protein sequence ID" value="ENSFCTP00005037275.1"/>
    <property type="gene ID" value="ENSFCTG00005017759.1"/>
</dbReference>
<sequence length="126" mass="15188">MKEIEDDTKKWKDIPCSWIRRTYIFKMSIFPKAIYTFNAISIKIPTAFFHRTRTHNSKIPMEPQKTPNSQSNLEKEKQSWRHRNSRFQVLLQSCSNQDSDSGTKIDTWINRTEWKTQKRTQNYMVN</sequence>
<dbReference type="GeneTree" id="ENSGT01070000255727"/>
<evidence type="ECO:0000313" key="2">
    <source>
        <dbReference type="Ensembl" id="ENSFCTP00005037275.1"/>
    </source>
</evidence>
<keyword evidence="3" id="KW-1185">Reference proteome</keyword>